<dbReference type="InterPro" id="IPR017997">
    <property type="entry name" value="Vinculin"/>
</dbReference>
<evidence type="ECO:0000256" key="2">
    <source>
        <dbReference type="ARBA" id="ARBA00008376"/>
    </source>
</evidence>
<comment type="similarity">
    <text evidence="2">Belongs to the vinculin/alpha-catenin family.</text>
</comment>
<keyword evidence="8" id="KW-1185">Reference proteome</keyword>
<dbReference type="GO" id="GO:0005737">
    <property type="term" value="C:cytoplasm"/>
    <property type="evidence" value="ECO:0007669"/>
    <property type="project" value="UniProtKB-SubCell"/>
</dbReference>
<reference evidence="7 8" key="1">
    <citation type="journal article" date="2011" name="Genome Res.">
        <title>Phylogeny-wide analysis of social amoeba genomes highlights ancient origins for complex intercellular communication.</title>
        <authorList>
            <person name="Heidel A.J."/>
            <person name="Lawal H.M."/>
            <person name="Felder M."/>
            <person name="Schilde C."/>
            <person name="Helps N.R."/>
            <person name="Tunggal B."/>
            <person name="Rivero F."/>
            <person name="John U."/>
            <person name="Schleicher M."/>
            <person name="Eichinger L."/>
            <person name="Platzer M."/>
            <person name="Noegel A.A."/>
            <person name="Schaap P."/>
            <person name="Gloeckner G."/>
        </authorList>
    </citation>
    <scope>NUCLEOTIDE SEQUENCE [LARGE SCALE GENOMIC DNA]</scope>
    <source>
        <strain evidence="8">ATCC 26659 / Pp 5 / PN500</strain>
    </source>
</reference>
<evidence type="ECO:0000256" key="3">
    <source>
        <dbReference type="ARBA" id="ARBA00022490"/>
    </source>
</evidence>
<dbReference type="RefSeq" id="XP_020436416.1">
    <property type="nucleotide sequence ID" value="XM_020574344.1"/>
</dbReference>
<proteinExistence type="inferred from homology"/>
<comment type="caution">
    <text evidence="7">The sequence shown here is derived from an EMBL/GenBank/DDBJ whole genome shotgun (WGS) entry which is preliminary data.</text>
</comment>
<dbReference type="FunCoup" id="D3B4Q2">
    <property type="interactions" value="2"/>
</dbReference>
<dbReference type="EMBL" id="ADBJ01000010">
    <property type="protein sequence ID" value="EFA84300.1"/>
    <property type="molecule type" value="Genomic_DNA"/>
</dbReference>
<evidence type="ECO:0000256" key="1">
    <source>
        <dbReference type="ARBA" id="ARBA00004496"/>
    </source>
</evidence>
<name>D3B4Q2_HETP5</name>
<feature type="coiled-coil region" evidence="5">
    <location>
        <begin position="1520"/>
        <end position="1547"/>
    </location>
</feature>
<keyword evidence="3" id="KW-0963">Cytoplasm</keyword>
<dbReference type="InParanoid" id="D3B4Q2"/>
<dbReference type="GeneID" id="31358899"/>
<dbReference type="InterPro" id="IPR036723">
    <property type="entry name" value="Alpha-catenin/vinculin-like_sf"/>
</dbReference>
<feature type="region of interest" description="Disordered" evidence="6">
    <location>
        <begin position="1580"/>
        <end position="1614"/>
    </location>
</feature>
<evidence type="ECO:0000313" key="8">
    <source>
        <dbReference type="Proteomes" id="UP000001396"/>
    </source>
</evidence>
<feature type="coiled-coil region" evidence="5">
    <location>
        <begin position="1254"/>
        <end position="1311"/>
    </location>
</feature>
<keyword evidence="5" id="KW-0175">Coiled coil</keyword>
<protein>
    <submittedName>
        <fullName evidence="7">Putative actin binding protein</fullName>
    </submittedName>
</protein>
<sequence length="1760" mass="192715">MEQLLEAVSDAVSSMVLYSVEADESNAAIPNILPGAHTVKTTVDYLVDLAAKSAVLWNNFNQPEMVTKMLESCENIRQACNDLLESATILSNMPFNKPAKKILLKGAKGIMEHMVILLQQADLYEVTRLIKKARLVESKLKVFIGLEPGESYFATAAQEFVTSTIDLGKIVNKRTNEIDDFGFKRRFEEANTQLKVEVPVVLQYYALYQRDPNDSSSYKQGSDVARKINDILEEIITVARLSAKSPFDLSMISGLDLRDEDDLRDAAIFIAHEKEKLLSAIESGDGKEASRALKAIKKGLNDQIVISKALAKSADNPVHKKRLEHAAQNAQMLLDSIIAEFGHQVEELLSKPDNALLLRELQANLDTIKTASDLMVTSSAKLTSNDVADSQNDLESAIERMKVDISKSDYQAARKDLNDITNQFNNMITILDGIAKSTEDPALKAHIESIMTQTRARGSTLLGHIERLLDQAAKNPNDPHIVAELNAKLDELEEMGRDVVKATSIGTSTDLYNKSSSIEEQLAKLRQAAHEGDKKEVQNGLRTIRKALYDELNIAKSIARSTDDEQLREALEAAILKAEENLQSMIEDLYKFANETVDDPTNSRAVQSLDNIIAMIDGLNSNLVGAVSRDLVETNTRELEAKISELASAIRNSQHETAVATLKEIITDIKKQAAISEPAANYIATTDEARANRVKDRAADLVAVGPNLVKAVKAVITDHSQENQLAVAQQITALVDTNRELTNAVLMTTEQEILENAAKIDADMRRIKKNLESGQPINMAEVKSLVRKMNNQIRLAHQHANTLKDPNAKRHLLESTDNLNKLVNLLVEACKNSLTDPETKRQISELLADIARANIGLFNDGTMLSAADELVLGTPNLLKLISKLEEAIASGDPDAIRLALKELQAEIQKQLFLARIAESSIDDPERRKQLQDAILHLETLNNSLYPQVMDFLNDPNNPAIRDGLNNLLRRLRDGVENVSAIAATSATEHLENKSIAVANELVKLEEAVQSNNTADANDHHQKAIQGIKQQIQLSKHIAEQTSNIPQRRAIIDLTEKLEKQALVLSAAVKESLANPNSAAAKAKLSEAAAATRVLMAQLIAASSNKVPEEQVAATAAAIKKDLSDLLDSLNSGKPEQIKAGLSEFKEGEQRQRLEQLKAYAANVQDPFLKRAINDAVSDLEKKLNETIKAASQAGPNPTADKLRTLKNLVESSTQASDKVIKAATPSSEDRILSQAVKICETLDRVQTSSKKGSKADVESNLKEYRDELNDTIHLIKQVADSTRDQHKKVALNELAEKLKNSQQPLANLANNAADKPADSKLQSELAAAIQQTKDILGRAATTASNNPTNLVEDSILKANNDINQLLAASQSGDQKSIGDAVTNLQDSEKRLKLVANASNDPNIKQSLQSLNTTLPVIIGAGNTLITAPKDPHAKQLIESHSKKAIEDLTNALSLANQTPEENIIINGTVVNNELDNLVKQAKKGDKNAIDSFAKTSHKSASEQALLARALASQTNNAQRKQELTAKANALEQALPQIEILSKNLQANPSDKASADKLEGLVQTMKVNNQKIVNEALAERADKEAKERAIRAEKERQEREQREKEERERAERDEVMAAAQKIQERTKDLVKDNSSEGKLYNTAQGIAGIMKDLSEAARSNDKKGMLTCSKMLSEQVNIYLQQAKETAAKCTDPKLKEQIITAAQAARNFTVQLKIIAAVKAASEDDDASTNKQQLIKCAKGLAKAVVQTINAVEVGRIRAK</sequence>
<organism evidence="7 8">
    <name type="scientific">Heterostelium pallidum (strain ATCC 26659 / Pp 5 / PN500)</name>
    <name type="common">Cellular slime mold</name>
    <name type="synonym">Polysphondylium pallidum</name>
    <dbReference type="NCBI Taxonomy" id="670386"/>
    <lineage>
        <taxon>Eukaryota</taxon>
        <taxon>Amoebozoa</taxon>
        <taxon>Evosea</taxon>
        <taxon>Eumycetozoa</taxon>
        <taxon>Dictyostelia</taxon>
        <taxon>Acytosteliales</taxon>
        <taxon>Acytosteliaceae</taxon>
        <taxon>Heterostelium</taxon>
    </lineage>
</organism>
<evidence type="ECO:0000256" key="4">
    <source>
        <dbReference type="ARBA" id="ARBA00023203"/>
    </source>
</evidence>
<dbReference type="OMA" id="TVQLKII"/>
<dbReference type="Proteomes" id="UP000001396">
    <property type="component" value="Unassembled WGS sequence"/>
</dbReference>
<evidence type="ECO:0000256" key="6">
    <source>
        <dbReference type="SAM" id="MobiDB-lite"/>
    </source>
</evidence>
<accession>D3B4Q2</accession>
<evidence type="ECO:0000313" key="7">
    <source>
        <dbReference type="EMBL" id="EFA84300.1"/>
    </source>
</evidence>
<dbReference type="SUPFAM" id="SSF47220">
    <property type="entry name" value="alpha-catenin/vinculin-like"/>
    <property type="match status" value="4"/>
</dbReference>
<dbReference type="Pfam" id="PF01044">
    <property type="entry name" value="Vinculin"/>
    <property type="match status" value="1"/>
</dbReference>
<dbReference type="InterPro" id="IPR006077">
    <property type="entry name" value="Vinculin/catenin"/>
</dbReference>
<dbReference type="STRING" id="670386.D3B4Q2"/>
<dbReference type="Gene3D" id="1.20.120.230">
    <property type="entry name" value="Alpha-catenin/vinculin-like"/>
    <property type="match status" value="2"/>
</dbReference>
<evidence type="ECO:0000256" key="5">
    <source>
        <dbReference type="SAM" id="Coils"/>
    </source>
</evidence>
<dbReference type="PANTHER" id="PTHR46180">
    <property type="entry name" value="VINCULIN"/>
    <property type="match status" value="1"/>
</dbReference>
<gene>
    <name evidence="7" type="ORF">PPL_03377</name>
</gene>
<comment type="subcellular location">
    <subcellularLocation>
        <location evidence="1">Cytoplasm</location>
    </subcellularLocation>
</comment>
<keyword evidence="4" id="KW-0009">Actin-binding</keyword>
<dbReference type="GO" id="GO:0051015">
    <property type="term" value="F:actin filament binding"/>
    <property type="evidence" value="ECO:0007669"/>
    <property type="project" value="InterPro"/>
</dbReference>
<dbReference type="Gene3D" id="1.20.120.810">
    <property type="entry name" value="Vinculin, Vh2 four-helix bundle"/>
    <property type="match status" value="1"/>
</dbReference>
<dbReference type="GO" id="GO:0007155">
    <property type="term" value="P:cell adhesion"/>
    <property type="evidence" value="ECO:0007669"/>
    <property type="project" value="InterPro"/>
</dbReference>